<comment type="caution">
    <text evidence="1">The sequence shown here is derived from an EMBL/GenBank/DDBJ whole genome shotgun (WGS) entry which is preliminary data.</text>
</comment>
<proteinExistence type="predicted"/>
<dbReference type="EMBL" id="WEKV01000016">
    <property type="protein sequence ID" value="KAB7783535.1"/>
    <property type="molecule type" value="Genomic_DNA"/>
</dbReference>
<sequence length="53" mass="5935">MKDLQSNLTNFTLQEFHPETAIPSVYDLHDALELQGPIVKSYSTSRTDSPPSN</sequence>
<gene>
    <name evidence="1" type="ORF">F8B43_4097</name>
</gene>
<dbReference type="AlphaFoldDB" id="A0A833J2Y8"/>
<dbReference type="Proteomes" id="UP000469949">
    <property type="component" value="Unassembled WGS sequence"/>
</dbReference>
<evidence type="ECO:0000313" key="2">
    <source>
        <dbReference type="Proteomes" id="UP000469949"/>
    </source>
</evidence>
<reference evidence="1 2" key="1">
    <citation type="submission" date="2019-10" db="EMBL/GenBank/DDBJ databases">
        <title>Draft Genome Sequence of the Caffeine Degrading Methylotroph Methylorubrum populi PINKEL.</title>
        <authorList>
            <person name="Dawson S.C."/>
            <person name="Zhang X."/>
            <person name="Wright M.E."/>
            <person name="Sharma G."/>
            <person name="Langner J.T."/>
            <person name="Ditty J.L."/>
            <person name="Subuyuj G.A."/>
        </authorList>
    </citation>
    <scope>NUCLEOTIDE SEQUENCE [LARGE SCALE GENOMIC DNA]</scope>
    <source>
        <strain evidence="1 2">Pinkel</strain>
    </source>
</reference>
<organism evidence="1 2">
    <name type="scientific">Methylorubrum populi</name>
    <dbReference type="NCBI Taxonomy" id="223967"/>
    <lineage>
        <taxon>Bacteria</taxon>
        <taxon>Pseudomonadati</taxon>
        <taxon>Pseudomonadota</taxon>
        <taxon>Alphaproteobacteria</taxon>
        <taxon>Hyphomicrobiales</taxon>
        <taxon>Methylobacteriaceae</taxon>
        <taxon>Methylorubrum</taxon>
    </lineage>
</organism>
<protein>
    <submittedName>
        <fullName evidence="1">Uncharacterized protein</fullName>
    </submittedName>
</protein>
<name>A0A833J2Y8_9HYPH</name>
<accession>A0A833J2Y8</accession>
<evidence type="ECO:0000313" key="1">
    <source>
        <dbReference type="EMBL" id="KAB7783535.1"/>
    </source>
</evidence>